<gene>
    <name evidence="2" type="ORF">ACFSCT_15665</name>
</gene>
<protein>
    <submittedName>
        <fullName evidence="2">DnaJ family domain-containing protein</fullName>
    </submittedName>
</protein>
<proteinExistence type="predicted"/>
<comment type="caution">
    <text evidence="2">The sequence shown here is derived from an EMBL/GenBank/DDBJ whole genome shotgun (WGS) entry which is preliminary data.</text>
</comment>
<dbReference type="Pfam" id="PF09350">
    <property type="entry name" value="DJC28_CD"/>
    <property type="match status" value="1"/>
</dbReference>
<dbReference type="InterPro" id="IPR018961">
    <property type="entry name" value="DnaJ_homolog_subfam-C_membr-28"/>
</dbReference>
<evidence type="ECO:0000313" key="2">
    <source>
        <dbReference type="EMBL" id="MFD1883157.1"/>
    </source>
</evidence>
<evidence type="ECO:0000259" key="1">
    <source>
        <dbReference type="Pfam" id="PF09350"/>
    </source>
</evidence>
<dbReference type="RefSeq" id="WP_379144247.1">
    <property type="nucleotide sequence ID" value="NZ_JBHUEN010000043.1"/>
</dbReference>
<accession>A0ABW4RAL0</accession>
<organism evidence="2 3">
    <name type="scientific">Paracoccus pacificus</name>
    <dbReference type="NCBI Taxonomy" id="1463598"/>
    <lineage>
        <taxon>Bacteria</taxon>
        <taxon>Pseudomonadati</taxon>
        <taxon>Pseudomonadota</taxon>
        <taxon>Alphaproteobacteria</taxon>
        <taxon>Rhodobacterales</taxon>
        <taxon>Paracoccaceae</taxon>
        <taxon>Paracoccus</taxon>
    </lineage>
</organism>
<keyword evidence="3" id="KW-1185">Reference proteome</keyword>
<feature type="domain" description="DnaJ homologue subfamily C member 28 conserved" evidence="1">
    <location>
        <begin position="8"/>
        <end position="70"/>
    </location>
</feature>
<name>A0ABW4RAL0_9RHOB</name>
<dbReference type="Proteomes" id="UP001597213">
    <property type="component" value="Unassembled WGS sequence"/>
</dbReference>
<reference evidence="3" key="1">
    <citation type="journal article" date="2019" name="Int. J. Syst. Evol. Microbiol.">
        <title>The Global Catalogue of Microorganisms (GCM) 10K type strain sequencing project: providing services to taxonomists for standard genome sequencing and annotation.</title>
        <authorList>
            <consortium name="The Broad Institute Genomics Platform"/>
            <consortium name="The Broad Institute Genome Sequencing Center for Infectious Disease"/>
            <person name="Wu L."/>
            <person name="Ma J."/>
        </authorList>
    </citation>
    <scope>NUCLEOTIDE SEQUENCE [LARGE SCALE GENOMIC DNA]</scope>
    <source>
        <strain evidence="3">CCUG 56029</strain>
    </source>
</reference>
<evidence type="ECO:0000313" key="3">
    <source>
        <dbReference type="Proteomes" id="UP001597213"/>
    </source>
</evidence>
<sequence>MAWFDDLARRRIDAAAARGELKGLAGEGRPLDPATLRETTDDTLNRIAAEAGAVPEEILLKKKLIAAWDVLRSLEDPAERRAAMREIALLEMQHGIAQDARRKFTRG</sequence>
<dbReference type="EMBL" id="JBHUEN010000043">
    <property type="protein sequence ID" value="MFD1883157.1"/>
    <property type="molecule type" value="Genomic_DNA"/>
</dbReference>